<dbReference type="GeneID" id="66302456"/>
<dbReference type="Gene3D" id="1.10.260.40">
    <property type="entry name" value="lambda repressor-like DNA-binding domains"/>
    <property type="match status" value="1"/>
</dbReference>
<keyword evidence="6" id="KW-1185">Reference proteome</keyword>
<evidence type="ECO:0000256" key="1">
    <source>
        <dbReference type="ARBA" id="ARBA00023015"/>
    </source>
</evidence>
<keyword evidence="2" id="KW-0238">DNA-binding</keyword>
<dbReference type="Proteomes" id="UP000190476">
    <property type="component" value="Chromosome I"/>
</dbReference>
<dbReference type="Pfam" id="PF13377">
    <property type="entry name" value="Peripla_BP_3"/>
    <property type="match status" value="1"/>
</dbReference>
<dbReference type="SUPFAM" id="SSF47413">
    <property type="entry name" value="lambda repressor-like DNA-binding domains"/>
    <property type="match status" value="1"/>
</dbReference>
<dbReference type="GO" id="GO:0000976">
    <property type="term" value="F:transcription cis-regulatory region binding"/>
    <property type="evidence" value="ECO:0007669"/>
    <property type="project" value="TreeGrafter"/>
</dbReference>
<accession>A0A1U6JMQ8</accession>
<dbReference type="Pfam" id="PF00356">
    <property type="entry name" value="LacI"/>
    <property type="match status" value="1"/>
</dbReference>
<proteinExistence type="predicted"/>
<dbReference type="InterPro" id="IPR028082">
    <property type="entry name" value="Peripla_BP_I"/>
</dbReference>
<evidence type="ECO:0000256" key="2">
    <source>
        <dbReference type="ARBA" id="ARBA00023125"/>
    </source>
</evidence>
<dbReference type="SUPFAM" id="SSF53822">
    <property type="entry name" value="Periplasmic binding protein-like I"/>
    <property type="match status" value="1"/>
</dbReference>
<reference evidence="6" key="1">
    <citation type="submission" date="2017-03" db="EMBL/GenBank/DDBJ databases">
        <authorList>
            <person name="Falquet L."/>
            <person name="Falquet L."/>
        </authorList>
    </citation>
    <scope>NUCLEOTIDE SEQUENCE [LARGE SCALE GENOMIC DNA]</scope>
</reference>
<dbReference type="STRING" id="1351755.CCH01_21440"/>
<evidence type="ECO:0000313" key="5">
    <source>
        <dbReference type="EMBL" id="SLK21586.1"/>
    </source>
</evidence>
<dbReference type="InterPro" id="IPR000843">
    <property type="entry name" value="HTH_LacI"/>
</dbReference>
<dbReference type="OrthoDB" id="369222at2"/>
<dbReference type="EMBL" id="LT799839">
    <property type="protein sequence ID" value="SLK21586.1"/>
    <property type="molecule type" value="Genomic_DNA"/>
</dbReference>
<dbReference type="CDD" id="cd06283">
    <property type="entry name" value="PBP1_RegR_EndR_KdgR-like"/>
    <property type="match status" value="1"/>
</dbReference>
<protein>
    <submittedName>
        <fullName evidence="5">Putative Sugar-binding transcriptional regulator,LacI family</fullName>
    </submittedName>
</protein>
<keyword evidence="1" id="KW-0805">Transcription regulation</keyword>
<dbReference type="PANTHER" id="PTHR30146:SF154">
    <property type="entry name" value="TRANSCRIPTION REGULATOR, MEMBER OF GALR FAMILY"/>
    <property type="match status" value="1"/>
</dbReference>
<evidence type="ECO:0000259" key="4">
    <source>
        <dbReference type="PROSITE" id="PS50932"/>
    </source>
</evidence>
<dbReference type="CDD" id="cd01392">
    <property type="entry name" value="HTH_LacI"/>
    <property type="match status" value="1"/>
</dbReference>
<keyword evidence="3" id="KW-0804">Transcription</keyword>
<dbReference type="AlphaFoldDB" id="A0A1U6JMQ8"/>
<evidence type="ECO:0000256" key="3">
    <source>
        <dbReference type="ARBA" id="ARBA00023163"/>
    </source>
</evidence>
<dbReference type="Gene3D" id="3.40.50.2300">
    <property type="match status" value="2"/>
</dbReference>
<dbReference type="GO" id="GO:0003700">
    <property type="term" value="F:DNA-binding transcription factor activity"/>
    <property type="evidence" value="ECO:0007669"/>
    <property type="project" value="TreeGrafter"/>
</dbReference>
<name>A0A1U6JMQ8_9CLOT</name>
<dbReference type="SMART" id="SM00354">
    <property type="entry name" value="HTH_LACI"/>
    <property type="match status" value="1"/>
</dbReference>
<gene>
    <name evidence="5" type="ORF">CCH01_21440</name>
</gene>
<organism evidence="5 6">
    <name type="scientific">Clostridium chauvoei JF4335</name>
    <dbReference type="NCBI Taxonomy" id="1351755"/>
    <lineage>
        <taxon>Bacteria</taxon>
        <taxon>Bacillati</taxon>
        <taxon>Bacillota</taxon>
        <taxon>Clostridia</taxon>
        <taxon>Eubacteriales</taxon>
        <taxon>Clostridiaceae</taxon>
        <taxon>Clostridium</taxon>
    </lineage>
</organism>
<dbReference type="PANTHER" id="PTHR30146">
    <property type="entry name" value="LACI-RELATED TRANSCRIPTIONAL REPRESSOR"/>
    <property type="match status" value="1"/>
</dbReference>
<feature type="domain" description="HTH lacI-type" evidence="4">
    <location>
        <begin position="7"/>
        <end position="62"/>
    </location>
</feature>
<evidence type="ECO:0000313" key="6">
    <source>
        <dbReference type="Proteomes" id="UP000190476"/>
    </source>
</evidence>
<dbReference type="PROSITE" id="PS50932">
    <property type="entry name" value="HTH_LACI_2"/>
    <property type="match status" value="1"/>
</dbReference>
<sequence>MVREKKVTINDIATQAGTSKTTVSFYLNGKFDKMSPDTRRRIEQVINETKYSPSIMARSLKSKKSNLIGVVVADITNPFSNIIVKGIDDIAIKEGYQILVGSSNFEYTNEKKYIDRMLDMGVDGFIIQPTLKFNKLINKIQDRGKKLVFLDSVIKDFKGRWVKTNNYDITSEATKTLFNEGYEEFIFVTEDPELLMARMERKNGFEDSLKAVGAKYSIIVVDNEIEYLELSKKLKEKINNDKKTLIFAVNGRILQKVFKTAKKEKWSVPDNIGIIGFDNWDWTFYATPSVSTIDQPTYEEGTYAASILIDMLQEKEIIEESAIFKCNINWAESTNINKKTLKNREF</sequence>
<dbReference type="InterPro" id="IPR010982">
    <property type="entry name" value="Lambda_DNA-bd_dom_sf"/>
</dbReference>
<dbReference type="InterPro" id="IPR046335">
    <property type="entry name" value="LacI/GalR-like_sensor"/>
</dbReference>
<dbReference type="RefSeq" id="WP_079481585.1">
    <property type="nucleotide sequence ID" value="NZ_CBML010000006.1"/>
</dbReference>